<organism evidence="10 11">
    <name type="scientific">Bacillus thermozeamaize</name>
    <dbReference type="NCBI Taxonomy" id="230954"/>
    <lineage>
        <taxon>Bacteria</taxon>
        <taxon>Bacillati</taxon>
        <taxon>Bacillota</taxon>
        <taxon>Bacilli</taxon>
        <taxon>Bacillales</taxon>
        <taxon>Bacillaceae</taxon>
        <taxon>Bacillus</taxon>
    </lineage>
</organism>
<sequence length="397" mass="44543">MMLYLEDVAIDYGGHPVISSLDLRLERGEIFVLLGPSGSGKSTLLKGIAGVLPLQAGRLVWEEKPGRVGLVFQEPRLFPHLTVMENLAFGLRAQKVPKRERARRVEAMVETLQLAGLEGRYPHQLSGGQMQRVALGRVLVLEPDLLLLDEPFSSLDTPLRVELSRWLWRVQREKGFTVLWVTHLLDEAFMVADRMGVMMKGRLLQVGKPLEVYHYPGSEQVARFFDLPNRHPRKRWLKWFPELVPKRPEGSSGGGEALQDEKENEMGWLPPELIRWQAVPAKTQGHPAAEAIQGSLVSGGFPSNRLEREPDDCFPEARLCGMVKRVRPERSGQMVEAEAGGVTWLIAQRSTDPVPEPGMRVELIIPCSEIRWYPRSAPEEGAKNRNDASAGVKTIHA</sequence>
<evidence type="ECO:0000256" key="2">
    <source>
        <dbReference type="ARBA" id="ARBA00022741"/>
    </source>
</evidence>
<dbReference type="PANTHER" id="PTHR42781">
    <property type="entry name" value="SPERMIDINE/PUTRESCINE IMPORT ATP-BINDING PROTEIN POTA"/>
    <property type="match status" value="1"/>
</dbReference>
<evidence type="ECO:0000256" key="3">
    <source>
        <dbReference type="ARBA" id="ARBA00022840"/>
    </source>
</evidence>
<feature type="region of interest" description="Disordered" evidence="8">
    <location>
        <begin position="378"/>
        <end position="397"/>
    </location>
</feature>
<protein>
    <recommendedName>
        <fullName evidence="7">Carnitine transport ATP-binding protein OpuCA</fullName>
        <ecNumber evidence="6">7.6.2.9</ecNumber>
    </recommendedName>
</protein>
<dbReference type="GO" id="GO:0015418">
    <property type="term" value="F:ABC-type quaternary ammonium compound transporting activity"/>
    <property type="evidence" value="ECO:0007669"/>
    <property type="project" value="UniProtKB-EC"/>
</dbReference>
<dbReference type="AlphaFoldDB" id="A0A1Y3PFD2"/>
<dbReference type="InterPro" id="IPR003439">
    <property type="entry name" value="ABC_transporter-like_ATP-bd"/>
</dbReference>
<comment type="subunit">
    <text evidence="5">The complex is composed of two ATP-binding proteins (OpuCA), two transmembrane proteins (OpuCB and OpuCD) and a solute-binding protein (OpuCC).</text>
</comment>
<evidence type="ECO:0000259" key="9">
    <source>
        <dbReference type="PROSITE" id="PS50893"/>
    </source>
</evidence>
<dbReference type="InterPro" id="IPR050093">
    <property type="entry name" value="ABC_SmlMolc_Importer"/>
</dbReference>
<dbReference type="SUPFAM" id="SSF52540">
    <property type="entry name" value="P-loop containing nucleoside triphosphate hydrolases"/>
    <property type="match status" value="1"/>
</dbReference>
<keyword evidence="1" id="KW-0813">Transport</keyword>
<dbReference type="GO" id="GO:0016887">
    <property type="term" value="F:ATP hydrolysis activity"/>
    <property type="evidence" value="ECO:0007669"/>
    <property type="project" value="InterPro"/>
</dbReference>
<dbReference type="Gene3D" id="3.40.50.300">
    <property type="entry name" value="P-loop containing nucleotide triphosphate hydrolases"/>
    <property type="match status" value="1"/>
</dbReference>
<dbReference type="Pfam" id="PF00005">
    <property type="entry name" value="ABC_tran"/>
    <property type="match status" value="1"/>
</dbReference>
<name>A0A1Y3PFD2_9BACI</name>
<comment type="catalytic activity">
    <reaction evidence="4">
        <text>a quaternary ammonium(out) + ATP + H2O = a quaternary ammonium(in) + ADP + phosphate + H(+)</text>
        <dbReference type="Rhea" id="RHEA:11036"/>
        <dbReference type="ChEBI" id="CHEBI:15377"/>
        <dbReference type="ChEBI" id="CHEBI:15378"/>
        <dbReference type="ChEBI" id="CHEBI:30616"/>
        <dbReference type="ChEBI" id="CHEBI:35267"/>
        <dbReference type="ChEBI" id="CHEBI:43474"/>
        <dbReference type="ChEBI" id="CHEBI:456216"/>
        <dbReference type="EC" id="7.6.2.9"/>
    </reaction>
</comment>
<evidence type="ECO:0000256" key="4">
    <source>
        <dbReference type="ARBA" id="ARBA00052482"/>
    </source>
</evidence>
<dbReference type="Proteomes" id="UP000196475">
    <property type="component" value="Unassembled WGS sequence"/>
</dbReference>
<dbReference type="SMART" id="SM00382">
    <property type="entry name" value="AAA"/>
    <property type="match status" value="1"/>
</dbReference>
<keyword evidence="3" id="KW-0067">ATP-binding</keyword>
<dbReference type="EC" id="7.6.2.9" evidence="6"/>
<dbReference type="GO" id="GO:0005524">
    <property type="term" value="F:ATP binding"/>
    <property type="evidence" value="ECO:0007669"/>
    <property type="project" value="UniProtKB-KW"/>
</dbReference>
<dbReference type="InterPro" id="IPR017871">
    <property type="entry name" value="ABC_transporter-like_CS"/>
</dbReference>
<comment type="caution">
    <text evidence="10">The sequence shown here is derived from an EMBL/GenBank/DDBJ whole genome shotgun (WGS) entry which is preliminary data.</text>
</comment>
<accession>A0A1Y3PFD2</accession>
<evidence type="ECO:0000313" key="11">
    <source>
        <dbReference type="Proteomes" id="UP000196475"/>
    </source>
</evidence>
<dbReference type="InterPro" id="IPR027417">
    <property type="entry name" value="P-loop_NTPase"/>
</dbReference>
<evidence type="ECO:0000256" key="6">
    <source>
        <dbReference type="ARBA" id="ARBA00066388"/>
    </source>
</evidence>
<evidence type="ECO:0000256" key="5">
    <source>
        <dbReference type="ARBA" id="ARBA00063934"/>
    </source>
</evidence>
<proteinExistence type="predicted"/>
<gene>
    <name evidence="10" type="ORF">BAA01_01505</name>
</gene>
<reference evidence="11" key="1">
    <citation type="submission" date="2016-06" db="EMBL/GenBank/DDBJ databases">
        <authorList>
            <person name="Nascimento L."/>
            <person name="Pereira R.V."/>
            <person name="Martins L.F."/>
            <person name="Quaggio R.B."/>
            <person name="Silva A.M."/>
            <person name="Setubal J.C."/>
        </authorList>
    </citation>
    <scope>NUCLEOTIDE SEQUENCE [LARGE SCALE GENOMIC DNA]</scope>
</reference>
<evidence type="ECO:0000256" key="7">
    <source>
        <dbReference type="ARBA" id="ARBA00070305"/>
    </source>
</evidence>
<dbReference type="FunFam" id="3.40.50.300:FF:000425">
    <property type="entry name" value="Probable ABC transporter, ATP-binding subunit"/>
    <property type="match status" value="1"/>
</dbReference>
<dbReference type="EMBL" id="LZRT01000094">
    <property type="protein sequence ID" value="OUM86052.1"/>
    <property type="molecule type" value="Genomic_DNA"/>
</dbReference>
<feature type="domain" description="ABC transporter" evidence="9">
    <location>
        <begin position="3"/>
        <end position="225"/>
    </location>
</feature>
<keyword evidence="2" id="KW-0547">Nucleotide-binding</keyword>
<dbReference type="PROSITE" id="PS00211">
    <property type="entry name" value="ABC_TRANSPORTER_1"/>
    <property type="match status" value="1"/>
</dbReference>
<evidence type="ECO:0000313" key="10">
    <source>
        <dbReference type="EMBL" id="OUM86052.1"/>
    </source>
</evidence>
<dbReference type="PANTHER" id="PTHR42781:SF4">
    <property type="entry name" value="SPERMIDINE_PUTRESCINE IMPORT ATP-BINDING PROTEIN POTA"/>
    <property type="match status" value="1"/>
</dbReference>
<evidence type="ECO:0000256" key="8">
    <source>
        <dbReference type="SAM" id="MobiDB-lite"/>
    </source>
</evidence>
<dbReference type="PROSITE" id="PS50893">
    <property type="entry name" value="ABC_TRANSPORTER_2"/>
    <property type="match status" value="1"/>
</dbReference>
<evidence type="ECO:0000256" key="1">
    <source>
        <dbReference type="ARBA" id="ARBA00022448"/>
    </source>
</evidence>
<dbReference type="InterPro" id="IPR003593">
    <property type="entry name" value="AAA+_ATPase"/>
</dbReference>